<feature type="transmembrane region" description="Helical" evidence="2">
    <location>
        <begin position="251"/>
        <end position="274"/>
    </location>
</feature>
<keyword evidence="4" id="KW-1185">Reference proteome</keyword>
<protein>
    <submittedName>
        <fullName evidence="3">Uncharacterized protein</fullName>
    </submittedName>
</protein>
<keyword evidence="1" id="KW-0175">Coiled coil</keyword>
<reference evidence="4" key="1">
    <citation type="submission" date="2017-05" db="EMBL/GenBank/DDBJ databases">
        <authorList>
            <person name="Rodrigo-Torres L."/>
            <person name="Arahal R. D."/>
            <person name="Lucena T."/>
        </authorList>
    </citation>
    <scope>NUCLEOTIDE SEQUENCE [LARGE SCALE GENOMIC DNA]</scope>
    <source>
        <strain evidence="4">CECT 8649</strain>
    </source>
</reference>
<evidence type="ECO:0000256" key="2">
    <source>
        <dbReference type="SAM" id="Phobius"/>
    </source>
</evidence>
<name>A0A238JEM2_9RHOB</name>
<gene>
    <name evidence="3" type="ORF">TRP8649_03252</name>
</gene>
<accession>A0A238JEM2</accession>
<evidence type="ECO:0000256" key="1">
    <source>
        <dbReference type="SAM" id="Coils"/>
    </source>
</evidence>
<keyword evidence="2" id="KW-0812">Transmembrane</keyword>
<proteinExistence type="predicted"/>
<dbReference type="Proteomes" id="UP000225972">
    <property type="component" value="Unassembled WGS sequence"/>
</dbReference>
<evidence type="ECO:0000313" key="3">
    <source>
        <dbReference type="EMBL" id="SMX29120.1"/>
    </source>
</evidence>
<dbReference type="RefSeq" id="WP_099246930.1">
    <property type="nucleotide sequence ID" value="NZ_FXXP01000002.1"/>
</dbReference>
<evidence type="ECO:0000313" key="4">
    <source>
        <dbReference type="Proteomes" id="UP000225972"/>
    </source>
</evidence>
<organism evidence="3 4">
    <name type="scientific">Pelagimonas phthalicica</name>
    <dbReference type="NCBI Taxonomy" id="1037362"/>
    <lineage>
        <taxon>Bacteria</taxon>
        <taxon>Pseudomonadati</taxon>
        <taxon>Pseudomonadota</taxon>
        <taxon>Alphaproteobacteria</taxon>
        <taxon>Rhodobacterales</taxon>
        <taxon>Roseobacteraceae</taxon>
        <taxon>Pelagimonas</taxon>
    </lineage>
</organism>
<keyword evidence="2" id="KW-1133">Transmembrane helix</keyword>
<feature type="transmembrane region" description="Helical" evidence="2">
    <location>
        <begin position="67"/>
        <end position="87"/>
    </location>
</feature>
<keyword evidence="2" id="KW-0472">Membrane</keyword>
<dbReference type="AlphaFoldDB" id="A0A238JEM2"/>
<sequence length="277" mass="31789">MNLAGMVDTSSNAATRKSINVFAFIAFALWLWGGENSRISIDFIKLTERDIDPDTTARSLSVGIEELQILILIVLVFLAVRLILGWFSGDLKEFNEGWRKLQYQSRSEINKKMESVKKMQVSFDELVSLSDLSLRETWDEANQRLFKNLDQSVQELQTSVDELERKVSDRINRIENPGAAVSLQEDFRRAQQKLVTFSVFVDDLSVVQNKIESHFHTLNEIHGRMPEEAEITRVLKRQKSDFNLAILSKTIIVYFFELILPFSIVAVAVAMTLARVW</sequence>
<feature type="coiled-coil region" evidence="1">
    <location>
        <begin position="146"/>
        <end position="173"/>
    </location>
</feature>
<dbReference type="EMBL" id="FXXP01000002">
    <property type="protein sequence ID" value="SMX29120.1"/>
    <property type="molecule type" value="Genomic_DNA"/>
</dbReference>